<dbReference type="InParanoid" id="A0A419PF66"/>
<sequence length="131" mass="14730">MQANATKRLRQSRNRSHFLRDAKQIYEKTYYSHASSVVSNVTSSIHKLEPGSVVADKRGYKVRQWDRIDICQSTVCSMSSQDGMCIPPNATDSLISGFGEDSSVVTLNQTKSCYQLIRNALVIDDKQPRLT</sequence>
<reference evidence="1 2" key="1">
    <citation type="journal article" date="2018" name="Biotechnol. Adv.">
        <title>Improved genomic resources and new bioinformatic workflow for the carcinogenic parasite Clonorchis sinensis: Biotechnological implications.</title>
        <authorList>
            <person name="Wang D."/>
            <person name="Korhonen P.K."/>
            <person name="Gasser R.B."/>
            <person name="Young N.D."/>
        </authorList>
    </citation>
    <scope>NUCLEOTIDE SEQUENCE [LARGE SCALE GENOMIC DNA]</scope>
    <source>
        <strain evidence="1">Cs-k2</strain>
    </source>
</reference>
<protein>
    <submittedName>
        <fullName evidence="1">Uncharacterized protein</fullName>
    </submittedName>
</protein>
<accession>A0A419PF66</accession>
<keyword evidence="2" id="KW-1185">Reference proteome</keyword>
<organism evidence="1 2">
    <name type="scientific">Clonorchis sinensis</name>
    <name type="common">Chinese liver fluke</name>
    <dbReference type="NCBI Taxonomy" id="79923"/>
    <lineage>
        <taxon>Eukaryota</taxon>
        <taxon>Metazoa</taxon>
        <taxon>Spiralia</taxon>
        <taxon>Lophotrochozoa</taxon>
        <taxon>Platyhelminthes</taxon>
        <taxon>Trematoda</taxon>
        <taxon>Digenea</taxon>
        <taxon>Opisthorchiida</taxon>
        <taxon>Opisthorchiata</taxon>
        <taxon>Opisthorchiidae</taxon>
        <taxon>Clonorchis</taxon>
    </lineage>
</organism>
<proteinExistence type="predicted"/>
<reference evidence="1 2" key="2">
    <citation type="journal article" date="2021" name="Genomics">
        <title>High-quality reference genome for Clonorchis sinensis.</title>
        <authorList>
            <person name="Young N.D."/>
            <person name="Stroehlein A.J."/>
            <person name="Kinkar L."/>
            <person name="Wang T."/>
            <person name="Sohn W.M."/>
            <person name="Chang B.C.H."/>
            <person name="Kaur P."/>
            <person name="Weisz D."/>
            <person name="Dudchenko O."/>
            <person name="Aiden E.L."/>
            <person name="Korhonen P.K."/>
            <person name="Gasser R.B."/>
        </authorList>
    </citation>
    <scope>NUCLEOTIDE SEQUENCE [LARGE SCALE GENOMIC DNA]</scope>
    <source>
        <strain evidence="1">Cs-k2</strain>
    </source>
</reference>
<evidence type="ECO:0000313" key="2">
    <source>
        <dbReference type="Proteomes" id="UP000286415"/>
    </source>
</evidence>
<comment type="caution">
    <text evidence="1">The sequence shown here is derived from an EMBL/GenBank/DDBJ whole genome shotgun (WGS) entry which is preliminary data.</text>
</comment>
<dbReference type="EMBL" id="NIRI02000077">
    <property type="protein sequence ID" value="KAG5440952.1"/>
    <property type="molecule type" value="Genomic_DNA"/>
</dbReference>
<dbReference type="AlphaFoldDB" id="A0A419PF66"/>
<name>A0A419PF66_CLOSI</name>
<dbReference type="Proteomes" id="UP000286415">
    <property type="component" value="Unassembled WGS sequence"/>
</dbReference>
<gene>
    <name evidence="1" type="ORF">CSKR_109731</name>
</gene>
<evidence type="ECO:0000313" key="1">
    <source>
        <dbReference type="EMBL" id="KAG5440952.1"/>
    </source>
</evidence>